<protein>
    <submittedName>
        <fullName evidence="6">AAA domain-containing protein</fullName>
    </submittedName>
</protein>
<dbReference type="InterPro" id="IPR058031">
    <property type="entry name" value="AAA_lid_NorR"/>
</dbReference>
<proteinExistence type="predicted"/>
<dbReference type="GO" id="GO:0043565">
    <property type="term" value="F:sequence-specific DNA binding"/>
    <property type="evidence" value="ECO:0007669"/>
    <property type="project" value="InterPro"/>
</dbReference>
<dbReference type="InterPro" id="IPR009057">
    <property type="entry name" value="Homeodomain-like_sf"/>
</dbReference>
<dbReference type="SMART" id="SM00382">
    <property type="entry name" value="AAA"/>
    <property type="match status" value="1"/>
</dbReference>
<evidence type="ECO:0000256" key="1">
    <source>
        <dbReference type="ARBA" id="ARBA00022741"/>
    </source>
</evidence>
<dbReference type="AlphaFoldDB" id="A0A6L5QJW6"/>
<organism evidence="6 7">
    <name type="scientific">Duganella alba</name>
    <dbReference type="NCBI Taxonomy" id="2666081"/>
    <lineage>
        <taxon>Bacteria</taxon>
        <taxon>Pseudomonadati</taxon>
        <taxon>Pseudomonadota</taxon>
        <taxon>Betaproteobacteria</taxon>
        <taxon>Burkholderiales</taxon>
        <taxon>Oxalobacteraceae</taxon>
        <taxon>Telluria group</taxon>
        <taxon>Duganella</taxon>
    </lineage>
</organism>
<dbReference type="Pfam" id="PF02954">
    <property type="entry name" value="HTH_8"/>
    <property type="match status" value="1"/>
</dbReference>
<gene>
    <name evidence="6" type="ORF">GJ697_19085</name>
</gene>
<dbReference type="InterPro" id="IPR003593">
    <property type="entry name" value="AAA+_ATPase"/>
</dbReference>
<dbReference type="GO" id="GO:0005524">
    <property type="term" value="F:ATP binding"/>
    <property type="evidence" value="ECO:0007669"/>
    <property type="project" value="UniProtKB-KW"/>
</dbReference>
<evidence type="ECO:0000313" key="6">
    <source>
        <dbReference type="EMBL" id="MRX09947.1"/>
    </source>
</evidence>
<dbReference type="Pfam" id="PF00158">
    <property type="entry name" value="Sigma54_activat"/>
    <property type="match status" value="1"/>
</dbReference>
<dbReference type="Gene3D" id="3.40.50.300">
    <property type="entry name" value="P-loop containing nucleotide triphosphate hydrolases"/>
    <property type="match status" value="1"/>
</dbReference>
<keyword evidence="1" id="KW-0547">Nucleotide-binding</keyword>
<keyword evidence="2" id="KW-0067">ATP-binding</keyword>
<evidence type="ECO:0000256" key="2">
    <source>
        <dbReference type="ARBA" id="ARBA00022840"/>
    </source>
</evidence>
<dbReference type="Pfam" id="PF25601">
    <property type="entry name" value="AAA_lid_14"/>
    <property type="match status" value="1"/>
</dbReference>
<evidence type="ECO:0000256" key="3">
    <source>
        <dbReference type="ARBA" id="ARBA00023015"/>
    </source>
</evidence>
<dbReference type="EMBL" id="WKJM01000016">
    <property type="protein sequence ID" value="MRX09947.1"/>
    <property type="molecule type" value="Genomic_DNA"/>
</dbReference>
<sequence>MALSLAVKSAPHLCRSLPAVMNADDTLTSSVSMPAVRPPSLLGLTLLWHPDPSRAGQQCVVPSASGLLALQRHEPLFQSAGQAGAALEHRCIARAPLLIARRADDSVQLTLPDSAMSVAVDGNRLTERETVLTREQIGRGAVLELGGHVLLCLHWMGTPPVHNPLPGVLGVSTAAAALRTQIRQVAQTELPALLLGETGTGKDVAARAIHAASRRGGRPFVAVNMAALTESLAAADLFGAVKGAYTGAQHARAGLFSEASDGTLFLDEIGDTPAVIQPMLLRVLENGEYRPLGARQNAHSAARLIAATDQDLGARAFNQALLRRMEGYVIRLPALRERREDIGLLLYFFLRQWNEQNGLDVQLPVALVSALCREDWPGNIRQLGQVVRRLALMLAAGETPQLAALLAPVARSAVAASAPVPPPVPAATPKSARAKLNAFSEQTIVDAMESTGWQIQSAARTLGISRPSLYKLLETHPQIRRVETIPIEELRQALQQHATDLVKCASMLRTPGEALRRHLRVIGLLA</sequence>
<accession>A0A6L5QJW6</accession>
<comment type="caution">
    <text evidence="6">The sequence shown here is derived from an EMBL/GenBank/DDBJ whole genome shotgun (WGS) entry which is preliminary data.</text>
</comment>
<dbReference type="PANTHER" id="PTHR32071">
    <property type="entry name" value="TRANSCRIPTIONAL REGULATORY PROTEIN"/>
    <property type="match status" value="1"/>
</dbReference>
<dbReference type="Proteomes" id="UP000481037">
    <property type="component" value="Unassembled WGS sequence"/>
</dbReference>
<dbReference type="GO" id="GO:0006355">
    <property type="term" value="P:regulation of DNA-templated transcription"/>
    <property type="evidence" value="ECO:0007669"/>
    <property type="project" value="InterPro"/>
</dbReference>
<feature type="domain" description="Sigma-54 factor interaction" evidence="5">
    <location>
        <begin position="168"/>
        <end position="392"/>
    </location>
</feature>
<dbReference type="SUPFAM" id="SSF46689">
    <property type="entry name" value="Homeodomain-like"/>
    <property type="match status" value="1"/>
</dbReference>
<dbReference type="InterPro" id="IPR002078">
    <property type="entry name" value="Sigma_54_int"/>
</dbReference>
<name>A0A6L5QJW6_9BURK</name>
<dbReference type="SUPFAM" id="SSF52540">
    <property type="entry name" value="P-loop containing nucleoside triphosphate hydrolases"/>
    <property type="match status" value="1"/>
</dbReference>
<evidence type="ECO:0000259" key="5">
    <source>
        <dbReference type="PROSITE" id="PS50045"/>
    </source>
</evidence>
<evidence type="ECO:0000256" key="4">
    <source>
        <dbReference type="ARBA" id="ARBA00023163"/>
    </source>
</evidence>
<keyword evidence="3" id="KW-0805">Transcription regulation</keyword>
<keyword evidence="7" id="KW-1185">Reference proteome</keyword>
<dbReference type="Gene3D" id="1.10.8.60">
    <property type="match status" value="1"/>
</dbReference>
<dbReference type="PROSITE" id="PS50045">
    <property type="entry name" value="SIGMA54_INTERACT_4"/>
    <property type="match status" value="1"/>
</dbReference>
<reference evidence="6 7" key="1">
    <citation type="submission" date="2019-11" db="EMBL/GenBank/DDBJ databases">
        <title>Novel species isolated from a subtropical stream in China.</title>
        <authorList>
            <person name="Lu H."/>
        </authorList>
    </citation>
    <scope>NUCLEOTIDE SEQUENCE [LARGE SCALE GENOMIC DNA]</scope>
    <source>
        <strain evidence="6 7">FT25W</strain>
    </source>
</reference>
<dbReference type="InterPro" id="IPR027417">
    <property type="entry name" value="P-loop_NTPase"/>
</dbReference>
<dbReference type="Gene3D" id="1.10.10.60">
    <property type="entry name" value="Homeodomain-like"/>
    <property type="match status" value="1"/>
</dbReference>
<evidence type="ECO:0000313" key="7">
    <source>
        <dbReference type="Proteomes" id="UP000481037"/>
    </source>
</evidence>
<keyword evidence="4" id="KW-0804">Transcription</keyword>
<dbReference type="CDD" id="cd00009">
    <property type="entry name" value="AAA"/>
    <property type="match status" value="1"/>
</dbReference>
<dbReference type="PANTHER" id="PTHR32071:SF77">
    <property type="entry name" value="TRANSCRIPTIONAL REGULATORY PROTEIN"/>
    <property type="match status" value="1"/>
</dbReference>
<dbReference type="InterPro" id="IPR002197">
    <property type="entry name" value="HTH_Fis"/>
</dbReference>